<protein>
    <recommendedName>
        <fullName evidence="5">Lipoprotein</fullName>
    </recommendedName>
</protein>
<accession>A0ABX5EGF7</accession>
<evidence type="ECO:0000313" key="4">
    <source>
        <dbReference type="Proteomes" id="UP000239895"/>
    </source>
</evidence>
<evidence type="ECO:0008006" key="5">
    <source>
        <dbReference type="Google" id="ProtNLM"/>
    </source>
</evidence>
<feature type="signal peptide" evidence="2">
    <location>
        <begin position="1"/>
        <end position="25"/>
    </location>
</feature>
<feature type="chain" id="PRO_5046208145" description="Lipoprotein" evidence="2">
    <location>
        <begin position="26"/>
        <end position="300"/>
    </location>
</feature>
<evidence type="ECO:0000256" key="1">
    <source>
        <dbReference type="SAM" id="MobiDB-lite"/>
    </source>
</evidence>
<organism evidence="3 4">
    <name type="scientific">Isoptericola halotolerans</name>
    <dbReference type="NCBI Taxonomy" id="300560"/>
    <lineage>
        <taxon>Bacteria</taxon>
        <taxon>Bacillati</taxon>
        <taxon>Actinomycetota</taxon>
        <taxon>Actinomycetes</taxon>
        <taxon>Micrococcales</taxon>
        <taxon>Promicromonosporaceae</taxon>
        <taxon>Isoptericola</taxon>
    </lineage>
</organism>
<keyword evidence="2" id="KW-0732">Signal</keyword>
<evidence type="ECO:0000256" key="2">
    <source>
        <dbReference type="SAM" id="SignalP"/>
    </source>
</evidence>
<evidence type="ECO:0000313" key="3">
    <source>
        <dbReference type="EMBL" id="PRZ08575.1"/>
    </source>
</evidence>
<proteinExistence type="predicted"/>
<name>A0ABX5EGF7_9MICO</name>
<comment type="caution">
    <text evidence="3">The sequence shown here is derived from an EMBL/GenBank/DDBJ whole genome shotgun (WGS) entry which is preliminary data.</text>
</comment>
<feature type="region of interest" description="Disordered" evidence="1">
    <location>
        <begin position="81"/>
        <end position="100"/>
    </location>
</feature>
<reference evidence="3 4" key="1">
    <citation type="submission" date="2018-03" db="EMBL/GenBank/DDBJ databases">
        <title>Comparative analysis of microorganisms from saline springs in Andes Mountain Range, Colombia.</title>
        <authorList>
            <person name="Rubin E."/>
        </authorList>
    </citation>
    <scope>NUCLEOTIDE SEQUENCE [LARGE SCALE GENOMIC DNA]</scope>
    <source>
        <strain evidence="3 4">CG 23</strain>
    </source>
</reference>
<sequence>MTVGRRPARAAAALAAAVAITAATAACTPDEPPATVPDDVASGLQVEVRQDRTQYADGTAKLHVTNGSTETLTLLSGRLEASGFGPSGPDGSAQPATLQPGGARDVRIALGEVDCDAAPPASGTVAVSVTVALGEAAAPGPSRQVALTATDPHGRLAAVHTQECARRLVASGADLRVLPDLATERRGDRLVLLLRVRVEPVPGGPVVRLDRVTGTTLMAPADGAAAWTGEALAPDDAGDVVLDVAPQRCDPHAVAEDKRGTFVPVLATVDGAEQPPVYLPMPEEAQPAFFDWLGEACGWD</sequence>
<dbReference type="RefSeq" id="WP_106265425.1">
    <property type="nucleotide sequence ID" value="NZ_PVTX01000002.1"/>
</dbReference>
<dbReference type="PROSITE" id="PS51257">
    <property type="entry name" value="PROKAR_LIPOPROTEIN"/>
    <property type="match status" value="1"/>
</dbReference>
<dbReference type="Proteomes" id="UP000239895">
    <property type="component" value="Unassembled WGS sequence"/>
</dbReference>
<gene>
    <name evidence="3" type="ORF">BCL65_102117</name>
</gene>
<dbReference type="EMBL" id="PVTX01000002">
    <property type="protein sequence ID" value="PRZ08575.1"/>
    <property type="molecule type" value="Genomic_DNA"/>
</dbReference>
<keyword evidence="4" id="KW-1185">Reference proteome</keyword>